<evidence type="ECO:0000313" key="5">
    <source>
        <dbReference type="EMBL" id="MCW1148281.1"/>
    </source>
</evidence>
<keyword evidence="1" id="KW-0732">Signal</keyword>
<accession>A0ABT3EI66</accession>
<organism evidence="5 6">
    <name type="scientific">Flavobacterium lacisediminis</name>
    <dbReference type="NCBI Taxonomy" id="2989705"/>
    <lineage>
        <taxon>Bacteria</taxon>
        <taxon>Pseudomonadati</taxon>
        <taxon>Bacteroidota</taxon>
        <taxon>Flavobacteriia</taxon>
        <taxon>Flavobacteriales</taxon>
        <taxon>Flavobacteriaceae</taxon>
        <taxon>Flavobacterium</taxon>
    </lineage>
</organism>
<reference evidence="5" key="1">
    <citation type="submission" date="2022-10" db="EMBL/GenBank/DDBJ databases">
        <title>Flavobacterium sp. nov., a bacterium isolated from lake sediment.</title>
        <authorList>
            <person name="Qu J.-H."/>
        </authorList>
    </citation>
    <scope>NUCLEOTIDE SEQUENCE</scope>
    <source>
        <strain evidence="5">TH16-21</strain>
    </source>
</reference>
<dbReference type="PROSITE" id="PS51257">
    <property type="entry name" value="PROKAR_LIPOPROTEIN"/>
    <property type="match status" value="1"/>
</dbReference>
<dbReference type="Gene3D" id="1.25.40.10">
    <property type="entry name" value="Tetratricopeptide repeat domain"/>
    <property type="match status" value="1"/>
</dbReference>
<evidence type="ECO:0000313" key="6">
    <source>
        <dbReference type="Proteomes" id="UP001165677"/>
    </source>
</evidence>
<dbReference type="InterPro" id="IPR011990">
    <property type="entry name" value="TPR-like_helical_dom_sf"/>
</dbReference>
<dbReference type="RefSeq" id="WP_264369047.1">
    <property type="nucleotide sequence ID" value="NZ_JAPCIO010000005.1"/>
</dbReference>
<dbReference type="InterPro" id="IPR017689">
    <property type="entry name" value="BamD"/>
</dbReference>
<evidence type="ECO:0000256" key="3">
    <source>
        <dbReference type="ARBA" id="ARBA00023237"/>
    </source>
</evidence>
<evidence type="ECO:0000256" key="2">
    <source>
        <dbReference type="ARBA" id="ARBA00023136"/>
    </source>
</evidence>
<dbReference type="EMBL" id="JAPCIO010000005">
    <property type="protein sequence ID" value="MCW1148281.1"/>
    <property type="molecule type" value="Genomic_DNA"/>
</dbReference>
<feature type="domain" description="Outer membrane lipoprotein BamD-like" evidence="4">
    <location>
        <begin position="36"/>
        <end position="174"/>
    </location>
</feature>
<protein>
    <submittedName>
        <fullName evidence="5">Outer membrane protein assembly factor BamD</fullName>
    </submittedName>
</protein>
<feature type="domain" description="Outer membrane lipoprotein BamD-like" evidence="4">
    <location>
        <begin position="181"/>
        <end position="263"/>
    </location>
</feature>
<gene>
    <name evidence="5" type="primary">bamD</name>
    <name evidence="5" type="ORF">OJ995_08620</name>
</gene>
<comment type="caution">
    <text evidence="5">The sequence shown here is derived from an EMBL/GenBank/DDBJ whole genome shotgun (WGS) entry which is preliminary data.</text>
</comment>
<keyword evidence="2" id="KW-0472">Membrane</keyword>
<dbReference type="Proteomes" id="UP001165677">
    <property type="component" value="Unassembled WGS sequence"/>
</dbReference>
<dbReference type="NCBIfam" id="TIGR03302">
    <property type="entry name" value="OM_YfiO"/>
    <property type="match status" value="1"/>
</dbReference>
<dbReference type="Pfam" id="PF13525">
    <property type="entry name" value="YfiO"/>
    <property type="match status" value="2"/>
</dbReference>
<evidence type="ECO:0000259" key="4">
    <source>
        <dbReference type="Pfam" id="PF13525"/>
    </source>
</evidence>
<proteinExistence type="predicted"/>
<sequence length="268" mass="31167">MNKFFSFLILTIVLVSCSPYQKALKSDDVEVKATVANQMFEKEKYGKAIRLYEQAAPAYKGKPTSELFFFNYSKALYNTEEYYLSGYQFENYVVSYPRSDKREEASFLAAESFYRLSPAYSLDQTDTQKALDKMQKFIDNYPNSEFLPKANVCVKELREKQEKKAFEIAKQYHTIADYRLEYTAAIKALDNFIADYPGTPYKEDAMFLKFDATYSFAKNSIELKKAERFAVAKAAYNSLIKFKPNTKYKEQADKLLADIEQELKQFSK</sequence>
<dbReference type="InterPro" id="IPR039565">
    <property type="entry name" value="BamD-like"/>
</dbReference>
<dbReference type="SUPFAM" id="SSF48452">
    <property type="entry name" value="TPR-like"/>
    <property type="match status" value="1"/>
</dbReference>
<name>A0ABT3EI66_9FLAO</name>
<evidence type="ECO:0000256" key="1">
    <source>
        <dbReference type="ARBA" id="ARBA00022729"/>
    </source>
</evidence>
<keyword evidence="3" id="KW-0998">Cell outer membrane</keyword>
<keyword evidence="6" id="KW-1185">Reference proteome</keyword>